<protein>
    <submittedName>
        <fullName evidence="2">Uncharacterized protein</fullName>
    </submittedName>
</protein>
<comment type="caution">
    <text evidence="2">The sequence shown here is derived from an EMBL/GenBank/DDBJ whole genome shotgun (WGS) entry which is preliminary data.</text>
</comment>
<keyword evidence="3" id="KW-1185">Reference proteome</keyword>
<proteinExistence type="predicted"/>
<dbReference type="EMBL" id="JACCFO010000001">
    <property type="protein sequence ID" value="NYI97382.1"/>
    <property type="molecule type" value="Genomic_DNA"/>
</dbReference>
<sequence>MLATAFGAVFFACQAIPPFIYGNRALAIGYGALSLVMAGAFLWLRSVHRVHGTPPDDDA</sequence>
<evidence type="ECO:0000256" key="1">
    <source>
        <dbReference type="SAM" id="Phobius"/>
    </source>
</evidence>
<evidence type="ECO:0000313" key="3">
    <source>
        <dbReference type="Proteomes" id="UP000575985"/>
    </source>
</evidence>
<evidence type="ECO:0000313" key="2">
    <source>
        <dbReference type="EMBL" id="NYI97382.1"/>
    </source>
</evidence>
<dbReference type="AlphaFoldDB" id="A0A853BSS8"/>
<keyword evidence="1" id="KW-0472">Membrane</keyword>
<keyword evidence="1" id="KW-1133">Transmembrane helix</keyword>
<accession>A0A853BSS8</accession>
<dbReference type="RefSeq" id="WP_179768741.1">
    <property type="nucleotide sequence ID" value="NZ_JACCFO010000001.1"/>
</dbReference>
<name>A0A853BSS8_9ACTN</name>
<dbReference type="Proteomes" id="UP000575985">
    <property type="component" value="Unassembled WGS sequence"/>
</dbReference>
<reference evidence="2 3" key="1">
    <citation type="submission" date="2020-07" db="EMBL/GenBank/DDBJ databases">
        <title>Sequencing the genomes of 1000 actinobacteria strains.</title>
        <authorList>
            <person name="Klenk H.-P."/>
        </authorList>
    </citation>
    <scope>NUCLEOTIDE SEQUENCE [LARGE SCALE GENOMIC DNA]</scope>
    <source>
        <strain evidence="2 3">DSM 45927</strain>
    </source>
</reference>
<gene>
    <name evidence="2" type="ORF">HNR12_003659</name>
</gene>
<organism evidence="2 3">
    <name type="scientific">Streptomonospora nanhaiensis</name>
    <dbReference type="NCBI Taxonomy" id="1323731"/>
    <lineage>
        <taxon>Bacteria</taxon>
        <taxon>Bacillati</taxon>
        <taxon>Actinomycetota</taxon>
        <taxon>Actinomycetes</taxon>
        <taxon>Streptosporangiales</taxon>
        <taxon>Nocardiopsidaceae</taxon>
        <taxon>Streptomonospora</taxon>
    </lineage>
</organism>
<feature type="transmembrane region" description="Helical" evidence="1">
    <location>
        <begin position="25"/>
        <end position="44"/>
    </location>
</feature>
<keyword evidence="1" id="KW-0812">Transmembrane</keyword>